<feature type="transmembrane region" description="Helical" evidence="1">
    <location>
        <begin position="105"/>
        <end position="122"/>
    </location>
</feature>
<proteinExistence type="predicted"/>
<feature type="transmembrane region" description="Helical" evidence="1">
    <location>
        <begin position="7"/>
        <end position="30"/>
    </location>
</feature>
<feature type="non-terminal residue" evidence="2">
    <location>
        <position position="144"/>
    </location>
</feature>
<name>T1A6S2_9ZZZZ</name>
<keyword evidence="1" id="KW-0812">Transmembrane</keyword>
<keyword evidence="1" id="KW-1133">Transmembrane helix</keyword>
<comment type="caution">
    <text evidence="2">The sequence shown here is derived from an EMBL/GenBank/DDBJ whole genome shotgun (WGS) entry which is preliminary data.</text>
</comment>
<organism evidence="2">
    <name type="scientific">mine drainage metagenome</name>
    <dbReference type="NCBI Taxonomy" id="410659"/>
    <lineage>
        <taxon>unclassified sequences</taxon>
        <taxon>metagenomes</taxon>
        <taxon>ecological metagenomes</taxon>
    </lineage>
</organism>
<protein>
    <submittedName>
        <fullName evidence="2">Membrane protein containing DUF981</fullName>
    </submittedName>
</protein>
<dbReference type="InterPro" id="IPR009324">
    <property type="entry name" value="DUF981"/>
</dbReference>
<accession>T1A6S2</accession>
<dbReference type="AlphaFoldDB" id="T1A6S2"/>
<reference evidence="2" key="2">
    <citation type="journal article" date="2014" name="ISME J.">
        <title>Microbial stratification in low pH oxic and suboxic macroscopic growths along an acid mine drainage.</title>
        <authorList>
            <person name="Mendez-Garcia C."/>
            <person name="Mesa V."/>
            <person name="Sprenger R.R."/>
            <person name="Richter M."/>
            <person name="Diez M.S."/>
            <person name="Solano J."/>
            <person name="Bargiela R."/>
            <person name="Golyshina O.V."/>
            <person name="Manteca A."/>
            <person name="Ramos J.L."/>
            <person name="Gallego J.R."/>
            <person name="Llorente I."/>
            <person name="Martins Dos Santos V.A."/>
            <person name="Jensen O.N."/>
            <person name="Pelaez A.I."/>
            <person name="Sanchez J."/>
            <person name="Ferrer M."/>
        </authorList>
    </citation>
    <scope>NUCLEOTIDE SEQUENCE</scope>
</reference>
<feature type="transmembrane region" description="Helical" evidence="1">
    <location>
        <begin position="50"/>
        <end position="67"/>
    </location>
</feature>
<sequence length="144" mass="16158">MTFLDDLTLILDLLVLLSATVFYTAFFVWWHSRKNDTARAQSHLKEGATIMGLLGTFLAALAFWGEFTWPLPGAYNIYFFDPLFLLSLVLIAFGIAVWYRLPTHFVGMISLVIGAGVAYYGARAYILGLTQDPFETLLLYLGFG</sequence>
<evidence type="ECO:0000313" key="2">
    <source>
        <dbReference type="EMBL" id="EQD52568.1"/>
    </source>
</evidence>
<reference evidence="2" key="1">
    <citation type="submission" date="2013-08" db="EMBL/GenBank/DDBJ databases">
        <authorList>
            <person name="Mendez C."/>
            <person name="Richter M."/>
            <person name="Ferrer M."/>
            <person name="Sanchez J."/>
        </authorList>
    </citation>
    <scope>NUCLEOTIDE SEQUENCE</scope>
</reference>
<feature type="transmembrane region" description="Helical" evidence="1">
    <location>
        <begin position="79"/>
        <end position="99"/>
    </location>
</feature>
<keyword evidence="1" id="KW-0472">Membrane</keyword>
<gene>
    <name evidence="2" type="ORF">B2A_06489</name>
</gene>
<dbReference type="EMBL" id="AUZZ01004592">
    <property type="protein sequence ID" value="EQD52568.1"/>
    <property type="molecule type" value="Genomic_DNA"/>
</dbReference>
<dbReference type="Pfam" id="PF06168">
    <property type="entry name" value="DUF981"/>
    <property type="match status" value="1"/>
</dbReference>
<evidence type="ECO:0000256" key="1">
    <source>
        <dbReference type="SAM" id="Phobius"/>
    </source>
</evidence>